<dbReference type="PANTHER" id="PTHR30193:SF37">
    <property type="entry name" value="INNER MEMBRANE ABC TRANSPORTER PERMEASE PROTEIN YCJO"/>
    <property type="match status" value="1"/>
</dbReference>
<dbReference type="RefSeq" id="WP_212694270.1">
    <property type="nucleotide sequence ID" value="NZ_CP058649.1"/>
</dbReference>
<sequence>MGKKQLRITPKNAPYFFLAPAVILFLVFGVYPIIQTFIYSFMEKQGTITSGFVGLDNYVRAFNDKLFRKTLVNITIIFFLHAPLMIFFSLTLAHILNMATTKFKEGFRTLFFLPNVTNAVAYTFVFAIIMANDGILNEILGVVGIDPIPWLADPLLAKGAISVMIIWRWTGYNMVIFLAAMQNVDGALYEAADIAGASKLKQFMYITIPLMKNPIIFTTIMTVSGTLNLFAEAQLLANGGPMFGTYTPALLIYNTAWKQFDFGYASALSYLISVITIIIAAIQLRIGREKD</sequence>
<evidence type="ECO:0000313" key="9">
    <source>
        <dbReference type="EMBL" id="QUI23585.1"/>
    </source>
</evidence>
<comment type="similarity">
    <text evidence="7">Belongs to the binding-protein-dependent transport system permease family.</text>
</comment>
<dbReference type="InterPro" id="IPR000515">
    <property type="entry name" value="MetI-like"/>
</dbReference>
<dbReference type="GO" id="GO:0055085">
    <property type="term" value="P:transmembrane transport"/>
    <property type="evidence" value="ECO:0007669"/>
    <property type="project" value="InterPro"/>
</dbReference>
<dbReference type="Proteomes" id="UP000683246">
    <property type="component" value="Chromosome"/>
</dbReference>
<evidence type="ECO:0000256" key="7">
    <source>
        <dbReference type="RuleBase" id="RU363032"/>
    </source>
</evidence>
<protein>
    <submittedName>
        <fullName evidence="9">Sugar ABC transporter permease</fullName>
    </submittedName>
</protein>
<keyword evidence="5 7" id="KW-1133">Transmembrane helix</keyword>
<dbReference type="AlphaFoldDB" id="A0A8J8MKU1"/>
<proteinExistence type="inferred from homology"/>
<evidence type="ECO:0000256" key="4">
    <source>
        <dbReference type="ARBA" id="ARBA00022692"/>
    </source>
</evidence>
<evidence type="ECO:0000256" key="1">
    <source>
        <dbReference type="ARBA" id="ARBA00004651"/>
    </source>
</evidence>
<dbReference type="CDD" id="cd06261">
    <property type="entry name" value="TM_PBP2"/>
    <property type="match status" value="1"/>
</dbReference>
<evidence type="ECO:0000256" key="6">
    <source>
        <dbReference type="ARBA" id="ARBA00023136"/>
    </source>
</evidence>
<accession>A0A8J8MKU1</accession>
<keyword evidence="2 7" id="KW-0813">Transport</keyword>
<keyword evidence="6 7" id="KW-0472">Membrane</keyword>
<dbReference type="KEGG" id="vpy:HZI73_15390"/>
<evidence type="ECO:0000259" key="8">
    <source>
        <dbReference type="PROSITE" id="PS50928"/>
    </source>
</evidence>
<evidence type="ECO:0000256" key="3">
    <source>
        <dbReference type="ARBA" id="ARBA00022475"/>
    </source>
</evidence>
<dbReference type="PROSITE" id="PS50928">
    <property type="entry name" value="ABC_TM1"/>
    <property type="match status" value="1"/>
</dbReference>
<dbReference type="EMBL" id="CP058649">
    <property type="protein sequence ID" value="QUI23585.1"/>
    <property type="molecule type" value="Genomic_DNA"/>
</dbReference>
<feature type="transmembrane region" description="Helical" evidence="7">
    <location>
        <begin position="262"/>
        <end position="282"/>
    </location>
</feature>
<feature type="transmembrane region" description="Helical" evidence="7">
    <location>
        <begin position="12"/>
        <end position="34"/>
    </location>
</feature>
<name>A0A8J8MKU1_9FIRM</name>
<dbReference type="SUPFAM" id="SSF160964">
    <property type="entry name" value="MalF N-terminal region-like"/>
    <property type="match status" value="1"/>
</dbReference>
<keyword evidence="3" id="KW-1003">Cell membrane</keyword>
<dbReference type="InterPro" id="IPR035906">
    <property type="entry name" value="MetI-like_sf"/>
</dbReference>
<dbReference type="Gene3D" id="1.10.3720.10">
    <property type="entry name" value="MetI-like"/>
    <property type="match status" value="1"/>
</dbReference>
<gene>
    <name evidence="9" type="ORF">HZI73_15390</name>
</gene>
<reference evidence="9" key="1">
    <citation type="submission" date="2020-07" db="EMBL/GenBank/DDBJ databases">
        <title>Vallitalea pronyensis genome.</title>
        <authorList>
            <person name="Postec A."/>
        </authorList>
    </citation>
    <scope>NUCLEOTIDE SEQUENCE</scope>
    <source>
        <strain evidence="9">FatNI3</strain>
    </source>
</reference>
<dbReference type="SUPFAM" id="SSF161098">
    <property type="entry name" value="MetI-like"/>
    <property type="match status" value="1"/>
</dbReference>
<feature type="domain" description="ABC transmembrane type-1" evidence="8">
    <location>
        <begin position="71"/>
        <end position="283"/>
    </location>
</feature>
<dbReference type="InterPro" id="IPR051393">
    <property type="entry name" value="ABC_transporter_permease"/>
</dbReference>
<dbReference type="PANTHER" id="PTHR30193">
    <property type="entry name" value="ABC TRANSPORTER PERMEASE PROTEIN"/>
    <property type="match status" value="1"/>
</dbReference>
<evidence type="ECO:0000256" key="2">
    <source>
        <dbReference type="ARBA" id="ARBA00022448"/>
    </source>
</evidence>
<feature type="transmembrane region" description="Helical" evidence="7">
    <location>
        <begin position="71"/>
        <end position="97"/>
    </location>
</feature>
<dbReference type="GO" id="GO:0005886">
    <property type="term" value="C:plasma membrane"/>
    <property type="evidence" value="ECO:0007669"/>
    <property type="project" value="UniProtKB-SubCell"/>
</dbReference>
<keyword evidence="10" id="KW-1185">Reference proteome</keyword>
<evidence type="ECO:0000313" key="10">
    <source>
        <dbReference type="Proteomes" id="UP000683246"/>
    </source>
</evidence>
<evidence type="ECO:0000256" key="5">
    <source>
        <dbReference type="ARBA" id="ARBA00022989"/>
    </source>
</evidence>
<comment type="subcellular location">
    <subcellularLocation>
        <location evidence="1 7">Cell membrane</location>
        <topology evidence="1 7">Multi-pass membrane protein</topology>
    </subcellularLocation>
</comment>
<keyword evidence="4 7" id="KW-0812">Transmembrane</keyword>
<feature type="transmembrane region" description="Helical" evidence="7">
    <location>
        <begin position="210"/>
        <end position="231"/>
    </location>
</feature>
<organism evidence="9 10">
    <name type="scientific">Vallitalea pronyensis</name>
    <dbReference type="NCBI Taxonomy" id="1348613"/>
    <lineage>
        <taxon>Bacteria</taxon>
        <taxon>Bacillati</taxon>
        <taxon>Bacillota</taxon>
        <taxon>Clostridia</taxon>
        <taxon>Lachnospirales</taxon>
        <taxon>Vallitaleaceae</taxon>
        <taxon>Vallitalea</taxon>
    </lineage>
</organism>
<dbReference type="Pfam" id="PF00528">
    <property type="entry name" value="BPD_transp_1"/>
    <property type="match status" value="1"/>
</dbReference>
<feature type="transmembrane region" description="Helical" evidence="7">
    <location>
        <begin position="109"/>
        <end position="130"/>
    </location>
</feature>